<sequence length="126" mass="13621">MVFLNSTSSFPQHLRFLKVSFGCRTCKANDGGRTVRKIHAYAQLESSIPMVSDAGDKQTEHHYTVLPSTPDPAHLPPSLDMEVQRLLFCVLLLGCPGRPAVNRPSPGTGFQGSLLCALLLLLSGST</sequence>
<gene>
    <name evidence="1" type="ORF">TREES_T100018483</name>
</gene>
<protein>
    <submittedName>
        <fullName evidence="1">Uncharacterized protein</fullName>
    </submittedName>
</protein>
<accession>L9L2Q8</accession>
<dbReference type="Proteomes" id="UP000011518">
    <property type="component" value="Unassembled WGS sequence"/>
</dbReference>
<evidence type="ECO:0000313" key="1">
    <source>
        <dbReference type="EMBL" id="ELW67672.1"/>
    </source>
</evidence>
<reference evidence="2" key="2">
    <citation type="journal article" date="2013" name="Nat. Commun.">
        <title>Genome of the Chinese tree shrew.</title>
        <authorList>
            <person name="Fan Y."/>
            <person name="Huang Z.Y."/>
            <person name="Cao C.C."/>
            <person name="Chen C.S."/>
            <person name="Chen Y.X."/>
            <person name="Fan D.D."/>
            <person name="He J."/>
            <person name="Hou H.L."/>
            <person name="Hu L."/>
            <person name="Hu X.T."/>
            <person name="Jiang X.T."/>
            <person name="Lai R."/>
            <person name="Lang Y.S."/>
            <person name="Liang B."/>
            <person name="Liao S.G."/>
            <person name="Mu D."/>
            <person name="Ma Y.Y."/>
            <person name="Niu Y.Y."/>
            <person name="Sun X.Q."/>
            <person name="Xia J.Q."/>
            <person name="Xiao J."/>
            <person name="Xiong Z.Q."/>
            <person name="Xu L."/>
            <person name="Yang L."/>
            <person name="Zhang Y."/>
            <person name="Zhao W."/>
            <person name="Zhao X.D."/>
            <person name="Zheng Y.T."/>
            <person name="Zhou J.M."/>
            <person name="Zhu Y.B."/>
            <person name="Zhang G.J."/>
            <person name="Wang J."/>
            <person name="Yao Y.G."/>
        </authorList>
    </citation>
    <scope>NUCLEOTIDE SEQUENCE [LARGE SCALE GENOMIC DNA]</scope>
</reference>
<dbReference type="InParanoid" id="L9L2Q8"/>
<dbReference type="EMBL" id="KB320604">
    <property type="protein sequence ID" value="ELW67672.1"/>
    <property type="molecule type" value="Genomic_DNA"/>
</dbReference>
<proteinExistence type="predicted"/>
<name>L9L2Q8_TUPCH</name>
<keyword evidence="2" id="KW-1185">Reference proteome</keyword>
<dbReference type="AlphaFoldDB" id="L9L2Q8"/>
<dbReference type="eggNOG" id="ENOG502QS87">
    <property type="taxonomic scope" value="Eukaryota"/>
</dbReference>
<evidence type="ECO:0000313" key="2">
    <source>
        <dbReference type="Proteomes" id="UP000011518"/>
    </source>
</evidence>
<reference evidence="2" key="1">
    <citation type="submission" date="2012-07" db="EMBL/GenBank/DDBJ databases">
        <title>Genome of the Chinese tree shrew, a rising model animal genetically related to primates.</title>
        <authorList>
            <person name="Zhang G."/>
            <person name="Fan Y."/>
            <person name="Yao Y."/>
            <person name="Huang Z."/>
        </authorList>
    </citation>
    <scope>NUCLEOTIDE SEQUENCE [LARGE SCALE GENOMIC DNA]</scope>
</reference>
<organism evidence="1 2">
    <name type="scientific">Tupaia chinensis</name>
    <name type="common">Chinese tree shrew</name>
    <name type="synonym">Tupaia belangeri chinensis</name>
    <dbReference type="NCBI Taxonomy" id="246437"/>
    <lineage>
        <taxon>Eukaryota</taxon>
        <taxon>Metazoa</taxon>
        <taxon>Chordata</taxon>
        <taxon>Craniata</taxon>
        <taxon>Vertebrata</taxon>
        <taxon>Euteleostomi</taxon>
        <taxon>Mammalia</taxon>
        <taxon>Eutheria</taxon>
        <taxon>Euarchontoglires</taxon>
        <taxon>Scandentia</taxon>
        <taxon>Tupaiidae</taxon>
        <taxon>Tupaia</taxon>
    </lineage>
</organism>